<reference evidence="3 4" key="1">
    <citation type="submission" date="2016-10" db="EMBL/GenBank/DDBJ databases">
        <authorList>
            <person name="de Groot N.N."/>
        </authorList>
    </citation>
    <scope>NUCLEOTIDE SEQUENCE [LARGE SCALE GENOMIC DNA]</scope>
    <source>
        <strain evidence="3 4">CGMCC 4.2022</strain>
    </source>
</reference>
<protein>
    <submittedName>
        <fullName evidence="3">Cytosine/adenosine deaminase</fullName>
    </submittedName>
</protein>
<gene>
    <name evidence="3" type="ORF">SAMN05216259_101519</name>
</gene>
<dbReference type="GO" id="GO:0016810">
    <property type="term" value="F:hydrolase activity, acting on carbon-nitrogen (but not peptide) bonds"/>
    <property type="evidence" value="ECO:0007669"/>
    <property type="project" value="InterPro"/>
</dbReference>
<evidence type="ECO:0000313" key="4">
    <source>
        <dbReference type="Proteomes" id="UP000199341"/>
    </source>
</evidence>
<dbReference type="STRING" id="310781.SAMN05216259_101519"/>
<dbReference type="PANTHER" id="PTHR43794">
    <property type="entry name" value="AMINOHYDROLASE SSNA-RELATED"/>
    <property type="match status" value="1"/>
</dbReference>
<accession>A0A1G9W6B9</accession>
<dbReference type="AlphaFoldDB" id="A0A1G9W6B9"/>
<dbReference type="InterPro" id="IPR011059">
    <property type="entry name" value="Metal-dep_hydrolase_composite"/>
</dbReference>
<dbReference type="Gene3D" id="2.30.40.10">
    <property type="entry name" value="Urease, subunit C, domain 1"/>
    <property type="match status" value="1"/>
</dbReference>
<dbReference type="Pfam" id="PF01979">
    <property type="entry name" value="Amidohydro_1"/>
    <property type="match status" value="1"/>
</dbReference>
<evidence type="ECO:0000256" key="1">
    <source>
        <dbReference type="ARBA" id="ARBA00022801"/>
    </source>
</evidence>
<dbReference type="RefSeq" id="WP_176930087.1">
    <property type="nucleotide sequence ID" value="NZ_FNIE01000001.1"/>
</dbReference>
<name>A0A1G9W6B9_9ACTN</name>
<dbReference type="NCBIfam" id="NF006056">
    <property type="entry name" value="PRK08204.1"/>
    <property type="match status" value="1"/>
</dbReference>
<dbReference type="InterPro" id="IPR032466">
    <property type="entry name" value="Metal_Hydrolase"/>
</dbReference>
<proteinExistence type="predicted"/>
<organism evidence="3 4">
    <name type="scientific">Actinacidiphila guanduensis</name>
    <dbReference type="NCBI Taxonomy" id="310781"/>
    <lineage>
        <taxon>Bacteria</taxon>
        <taxon>Bacillati</taxon>
        <taxon>Actinomycetota</taxon>
        <taxon>Actinomycetes</taxon>
        <taxon>Kitasatosporales</taxon>
        <taxon>Streptomycetaceae</taxon>
        <taxon>Actinacidiphila</taxon>
    </lineage>
</organism>
<evidence type="ECO:0000313" key="3">
    <source>
        <dbReference type="EMBL" id="SDM79741.1"/>
    </source>
</evidence>
<keyword evidence="1" id="KW-0378">Hydrolase</keyword>
<evidence type="ECO:0000259" key="2">
    <source>
        <dbReference type="Pfam" id="PF01979"/>
    </source>
</evidence>
<dbReference type="InterPro" id="IPR006680">
    <property type="entry name" value="Amidohydro-rel"/>
</dbReference>
<dbReference type="SUPFAM" id="SSF51556">
    <property type="entry name" value="Metallo-dependent hydrolases"/>
    <property type="match status" value="1"/>
</dbReference>
<feature type="domain" description="Amidohydrolase-related" evidence="2">
    <location>
        <begin position="63"/>
        <end position="422"/>
    </location>
</feature>
<dbReference type="Gene3D" id="3.20.20.140">
    <property type="entry name" value="Metal-dependent hydrolases"/>
    <property type="match status" value="1"/>
</dbReference>
<dbReference type="PANTHER" id="PTHR43794:SF11">
    <property type="entry name" value="AMIDOHYDROLASE-RELATED DOMAIN-CONTAINING PROTEIN"/>
    <property type="match status" value="1"/>
</dbReference>
<dbReference type="Proteomes" id="UP000199341">
    <property type="component" value="Unassembled WGS sequence"/>
</dbReference>
<keyword evidence="4" id="KW-1185">Reference proteome</keyword>
<dbReference type="EMBL" id="FNIE01000001">
    <property type="protein sequence ID" value="SDM79741.1"/>
    <property type="molecule type" value="Genomic_DNA"/>
</dbReference>
<dbReference type="InterPro" id="IPR050287">
    <property type="entry name" value="MTA/SAH_deaminase"/>
</dbReference>
<dbReference type="SUPFAM" id="SSF51338">
    <property type="entry name" value="Composite domain of metallo-dependent hydrolases"/>
    <property type="match status" value="1"/>
</dbReference>
<sequence>MNQQDLLISGGHVVTLDPALGDIEAGDVLVRDGRIAAVGPTGTVLPADAEPHGVRRIDARGRLVIPGMVDAHRHVWQGALGAATPDTSLMGYVTRVVQDVAPGFDPDDIYAGTLWGALQALHAGVTTVADWAHNLRGPGHTDANVRGLRDSGIRGVFLHGGPGTDTAGFFGRPGGRHPDDAARVRDEHFADGDGRLRMGMALRGPAFTDEAATRADVAYARELGLPISVHVGMSGFPGTVAALDRLGLLGPDINHAHANQLTEHEWQLIADSGGSVAVSPTVELLMALGTHPANGPAAGYGIRTGLGVDTTTSAGTDLFSEMRLALAAERSRTAAPAIARDEAVGTVTPDPRDVLRLATAGGAEAWHMAEEIGTLTPGKQADLVLVDLRAPHLDAFGDPVAALVLGAGPSDVETVLVGGDVVKEAGRLVGAHAEAARELVTASRRRIRARVAAVAGAGS</sequence>